<name>A0A2G5B149_COERN</name>
<dbReference type="Proteomes" id="UP000242474">
    <property type="component" value="Unassembled WGS sequence"/>
</dbReference>
<proteinExistence type="predicted"/>
<feature type="region of interest" description="Disordered" evidence="1">
    <location>
        <begin position="1"/>
        <end position="38"/>
    </location>
</feature>
<gene>
    <name evidence="2" type="ORF">COEREDRAFT_12329</name>
</gene>
<reference evidence="2 3" key="1">
    <citation type="journal article" date="2015" name="Genome Biol. Evol.">
        <title>Phylogenomic analyses indicate that early fungi evolved digesting cell walls of algal ancestors of land plants.</title>
        <authorList>
            <person name="Chang Y."/>
            <person name="Wang S."/>
            <person name="Sekimoto S."/>
            <person name="Aerts A.L."/>
            <person name="Choi C."/>
            <person name="Clum A."/>
            <person name="LaButti K.M."/>
            <person name="Lindquist E.A."/>
            <person name="Yee Ngan C."/>
            <person name="Ohm R.A."/>
            <person name="Salamov A.A."/>
            <person name="Grigoriev I.V."/>
            <person name="Spatafora J.W."/>
            <person name="Berbee M.L."/>
        </authorList>
    </citation>
    <scope>NUCLEOTIDE SEQUENCE [LARGE SCALE GENOMIC DNA]</scope>
    <source>
        <strain evidence="2 3">NRRL 1564</strain>
    </source>
</reference>
<evidence type="ECO:0000313" key="3">
    <source>
        <dbReference type="Proteomes" id="UP000242474"/>
    </source>
</evidence>
<evidence type="ECO:0000313" key="2">
    <source>
        <dbReference type="EMBL" id="PIA12714.1"/>
    </source>
</evidence>
<dbReference type="EMBL" id="KZ303584">
    <property type="protein sequence ID" value="PIA12714.1"/>
    <property type="molecule type" value="Genomic_DNA"/>
</dbReference>
<keyword evidence="3" id="KW-1185">Reference proteome</keyword>
<evidence type="ECO:0000256" key="1">
    <source>
        <dbReference type="SAM" id="MobiDB-lite"/>
    </source>
</evidence>
<sequence length="71" mass="7714">MSPSNKEDEGPSTLVTAPVQVSSREPTDVIMTERGPADDGFGRLYASEVLDILKTNIPKYSRNADTEKLCA</sequence>
<feature type="compositionally biased region" description="Polar residues" evidence="1">
    <location>
        <begin position="13"/>
        <end position="24"/>
    </location>
</feature>
<dbReference type="OrthoDB" id="5534973at2759"/>
<dbReference type="AlphaFoldDB" id="A0A2G5B149"/>
<accession>A0A2G5B149</accession>
<organism evidence="2 3">
    <name type="scientific">Coemansia reversa (strain ATCC 12441 / NRRL 1564)</name>
    <dbReference type="NCBI Taxonomy" id="763665"/>
    <lineage>
        <taxon>Eukaryota</taxon>
        <taxon>Fungi</taxon>
        <taxon>Fungi incertae sedis</taxon>
        <taxon>Zoopagomycota</taxon>
        <taxon>Kickxellomycotina</taxon>
        <taxon>Kickxellomycetes</taxon>
        <taxon>Kickxellales</taxon>
        <taxon>Kickxellaceae</taxon>
        <taxon>Coemansia</taxon>
    </lineage>
</organism>
<protein>
    <submittedName>
        <fullName evidence="2">Uncharacterized protein</fullName>
    </submittedName>
</protein>